<comment type="caution">
    <text evidence="2">The sequence shown here is derived from an EMBL/GenBank/DDBJ whole genome shotgun (WGS) entry which is preliminary data.</text>
</comment>
<dbReference type="InterPro" id="IPR037401">
    <property type="entry name" value="SnoaL-like"/>
</dbReference>
<proteinExistence type="predicted"/>
<gene>
    <name evidence="2" type="ORF">Vse01_27450</name>
</gene>
<evidence type="ECO:0000313" key="3">
    <source>
        <dbReference type="Proteomes" id="UP000607311"/>
    </source>
</evidence>
<reference evidence="2" key="1">
    <citation type="submission" date="2021-01" db="EMBL/GenBank/DDBJ databases">
        <title>Whole genome shotgun sequence of Verrucosispora sediminis NBRC 107745.</title>
        <authorList>
            <person name="Komaki H."/>
            <person name="Tamura T."/>
        </authorList>
    </citation>
    <scope>NUCLEOTIDE SEQUENCE</scope>
    <source>
        <strain evidence="2">NBRC 107745</strain>
    </source>
</reference>
<organism evidence="2 3">
    <name type="scientific">Micromonospora sediminimaris</name>
    <dbReference type="NCBI Taxonomy" id="547162"/>
    <lineage>
        <taxon>Bacteria</taxon>
        <taxon>Bacillati</taxon>
        <taxon>Actinomycetota</taxon>
        <taxon>Actinomycetes</taxon>
        <taxon>Micromonosporales</taxon>
        <taxon>Micromonosporaceae</taxon>
        <taxon>Micromonospora</taxon>
    </lineage>
</organism>
<name>A0A9W5UR24_9ACTN</name>
<dbReference type="RefSeq" id="WP_373870671.1">
    <property type="nucleotide sequence ID" value="NZ_BOPD01000015.1"/>
</dbReference>
<dbReference type="AlphaFoldDB" id="A0A9W5UR24"/>
<keyword evidence="3" id="KW-1185">Reference proteome</keyword>
<protein>
    <recommendedName>
        <fullName evidence="1">SnoaL-like domain-containing protein</fullName>
    </recommendedName>
</protein>
<accession>A0A9W5UR24</accession>
<dbReference type="InterPro" id="IPR032710">
    <property type="entry name" value="NTF2-like_dom_sf"/>
</dbReference>
<evidence type="ECO:0000313" key="2">
    <source>
        <dbReference type="EMBL" id="GIJ33597.1"/>
    </source>
</evidence>
<dbReference type="SUPFAM" id="SSF54427">
    <property type="entry name" value="NTF2-like"/>
    <property type="match status" value="1"/>
</dbReference>
<dbReference type="Proteomes" id="UP000607311">
    <property type="component" value="Unassembled WGS sequence"/>
</dbReference>
<dbReference type="EMBL" id="BOPD01000015">
    <property type="protein sequence ID" value="GIJ33597.1"/>
    <property type="molecule type" value="Genomic_DNA"/>
</dbReference>
<dbReference type="Pfam" id="PF12680">
    <property type="entry name" value="SnoaL_2"/>
    <property type="match status" value="1"/>
</dbReference>
<evidence type="ECO:0000259" key="1">
    <source>
        <dbReference type="Pfam" id="PF12680"/>
    </source>
</evidence>
<feature type="domain" description="SnoaL-like" evidence="1">
    <location>
        <begin position="92"/>
        <end position="192"/>
    </location>
</feature>
<dbReference type="Gene3D" id="3.10.450.50">
    <property type="match status" value="1"/>
</dbReference>
<sequence length="212" mass="23778">MLLRHEYGPDRVGLSIYLAGQLFDATGDLLWLAGGRPPTPAELFDRFLGWAAPRLSGTTRPRVSHADGRNPAPLDTRSTIMDVRDAARLWADAWTQGWPARDVARIVDRQAEDGDHWASMFRPYRGRAGLRAYVEECFGEETRPAEVWFGEPRVDGDTAAIEYWAVTYPYDEPVTISGCTVVRFDADGLVTESRDYSHSTEGRFLPPTSLFP</sequence>